<evidence type="ECO:0000313" key="2">
    <source>
        <dbReference type="EMBL" id="TQM64267.1"/>
    </source>
</evidence>
<feature type="region of interest" description="Disordered" evidence="1">
    <location>
        <begin position="16"/>
        <end position="43"/>
    </location>
</feature>
<reference evidence="2 3" key="1">
    <citation type="submission" date="2019-06" db="EMBL/GenBank/DDBJ databases">
        <title>Genome sequencing of plant associated microbes to promote plant fitness in Sorghum bicolor and Oryza sativa.</title>
        <authorList>
            <person name="Coleman-Derr D."/>
        </authorList>
    </citation>
    <scope>NUCLEOTIDE SEQUENCE [LARGE SCALE GENOMIC DNA]</scope>
    <source>
        <strain evidence="2 3">KV-663</strain>
    </source>
</reference>
<evidence type="ECO:0000256" key="1">
    <source>
        <dbReference type="SAM" id="MobiDB-lite"/>
    </source>
</evidence>
<proteinExistence type="predicted"/>
<gene>
    <name evidence="2" type="ORF">FBY41_0633</name>
</gene>
<comment type="caution">
    <text evidence="2">The sequence shown here is derived from an EMBL/GenBank/DDBJ whole genome shotgun (WGS) entry which is preliminary data.</text>
</comment>
<dbReference type="AlphaFoldDB" id="A0A543I0Z4"/>
<protein>
    <submittedName>
        <fullName evidence="2">Uncharacterized protein</fullName>
    </submittedName>
</protein>
<name>A0A543I0Z4_9MICO</name>
<organism evidence="2 3">
    <name type="scientific">Humibacillus xanthopallidus</name>
    <dbReference type="NCBI Taxonomy" id="412689"/>
    <lineage>
        <taxon>Bacteria</taxon>
        <taxon>Bacillati</taxon>
        <taxon>Actinomycetota</taxon>
        <taxon>Actinomycetes</taxon>
        <taxon>Micrococcales</taxon>
        <taxon>Intrasporangiaceae</taxon>
        <taxon>Humibacillus</taxon>
    </lineage>
</organism>
<dbReference type="Proteomes" id="UP000316747">
    <property type="component" value="Unassembled WGS sequence"/>
</dbReference>
<evidence type="ECO:0000313" key="3">
    <source>
        <dbReference type="Proteomes" id="UP000316747"/>
    </source>
</evidence>
<dbReference type="EMBL" id="VFPM01000001">
    <property type="protein sequence ID" value="TQM64267.1"/>
    <property type="molecule type" value="Genomic_DNA"/>
</dbReference>
<dbReference type="RefSeq" id="WP_260439527.1">
    <property type="nucleotide sequence ID" value="NZ_VFPM01000001.1"/>
</dbReference>
<keyword evidence="3" id="KW-1185">Reference proteome</keyword>
<accession>A0A543I0Z4</accession>
<sequence length="43" mass="4713">MEDVARARLTAVSPADLPRWSGPSTGTELLRPRRPDAILGVQR</sequence>